<accession>A0A9D1TUC0</accession>
<evidence type="ECO:0000259" key="4">
    <source>
        <dbReference type="PROSITE" id="PS51770"/>
    </source>
</evidence>
<organism evidence="5 6">
    <name type="scientific">Candidatus Ignatzschineria merdigallinarum</name>
    <dbReference type="NCBI Taxonomy" id="2838621"/>
    <lineage>
        <taxon>Bacteria</taxon>
        <taxon>Pseudomonadati</taxon>
        <taxon>Pseudomonadota</taxon>
        <taxon>Gammaproteobacteria</taxon>
        <taxon>Cardiobacteriales</taxon>
        <taxon>Ignatzschineriaceae</taxon>
        <taxon>Ignatzschineria</taxon>
    </lineage>
</organism>
<sequence length="169" mass="19123">MIDTKTPTRELSMTVLMTPDMVNFSGNIHGGNILKLLDQVAYACASQYAGSYVVTLSVDKVVFKQPIYVQELVTFHANVNYVGRTSMEIGIRVEAKNIKTREVRHTNSCYFTMVAINDNGTPTAVPKLEIRNRTDQRRFDNAVLRLNSRLAFDKAQIKDEEENDNGFNQ</sequence>
<dbReference type="Pfam" id="PF03061">
    <property type="entry name" value="4HBT"/>
    <property type="match status" value="1"/>
</dbReference>
<dbReference type="PANTHER" id="PTHR11049">
    <property type="entry name" value="ACYL COENZYME A THIOESTER HYDROLASE"/>
    <property type="match status" value="1"/>
</dbReference>
<evidence type="ECO:0000256" key="3">
    <source>
        <dbReference type="PROSITE-ProRule" id="PRU01106"/>
    </source>
</evidence>
<evidence type="ECO:0000256" key="2">
    <source>
        <dbReference type="ARBA" id="ARBA00022801"/>
    </source>
</evidence>
<evidence type="ECO:0000313" key="6">
    <source>
        <dbReference type="Proteomes" id="UP000823934"/>
    </source>
</evidence>
<dbReference type="InterPro" id="IPR033120">
    <property type="entry name" value="HOTDOG_ACOT"/>
</dbReference>
<dbReference type="GO" id="GO:0052816">
    <property type="term" value="F:long-chain fatty acyl-CoA hydrolase activity"/>
    <property type="evidence" value="ECO:0007669"/>
    <property type="project" value="TreeGrafter"/>
</dbReference>
<dbReference type="InterPro" id="IPR040170">
    <property type="entry name" value="Cytosol_ACT"/>
</dbReference>
<dbReference type="PANTHER" id="PTHR11049:SF16">
    <property type="entry name" value="PROTEIN VDLD"/>
    <property type="match status" value="1"/>
</dbReference>
<evidence type="ECO:0000313" key="5">
    <source>
        <dbReference type="EMBL" id="HIW06662.1"/>
    </source>
</evidence>
<dbReference type="AlphaFoldDB" id="A0A9D1TUC0"/>
<dbReference type="PROSITE" id="PS51770">
    <property type="entry name" value="HOTDOG_ACOT"/>
    <property type="match status" value="1"/>
</dbReference>
<keyword evidence="2 3" id="KW-0378">Hydrolase</keyword>
<dbReference type="Proteomes" id="UP000823934">
    <property type="component" value="Unassembled WGS sequence"/>
</dbReference>
<dbReference type="InterPro" id="IPR029069">
    <property type="entry name" value="HotDog_dom_sf"/>
</dbReference>
<dbReference type="CDD" id="cd03442">
    <property type="entry name" value="BFIT_BACH"/>
    <property type="match status" value="1"/>
</dbReference>
<dbReference type="InterPro" id="IPR006683">
    <property type="entry name" value="Thioestr_dom"/>
</dbReference>
<protein>
    <submittedName>
        <fullName evidence="5">Acyl-CoA thioesterase</fullName>
    </submittedName>
</protein>
<reference evidence="5" key="1">
    <citation type="journal article" date="2021" name="PeerJ">
        <title>Extensive microbial diversity within the chicken gut microbiome revealed by metagenomics and culture.</title>
        <authorList>
            <person name="Gilroy R."/>
            <person name="Ravi A."/>
            <person name="Getino M."/>
            <person name="Pursley I."/>
            <person name="Horton D.L."/>
            <person name="Alikhan N.F."/>
            <person name="Baker D."/>
            <person name="Gharbi K."/>
            <person name="Hall N."/>
            <person name="Watson M."/>
            <person name="Adriaenssens E.M."/>
            <person name="Foster-Nyarko E."/>
            <person name="Jarju S."/>
            <person name="Secka A."/>
            <person name="Antonio M."/>
            <person name="Oren A."/>
            <person name="Chaudhuri R.R."/>
            <person name="La Ragione R."/>
            <person name="Hildebrand F."/>
            <person name="Pallen M.J."/>
        </authorList>
    </citation>
    <scope>NUCLEOTIDE SEQUENCE</scope>
    <source>
        <strain evidence="5">CHK160-9182</strain>
    </source>
</reference>
<reference evidence="5" key="2">
    <citation type="submission" date="2021-04" db="EMBL/GenBank/DDBJ databases">
        <authorList>
            <person name="Gilroy R."/>
        </authorList>
    </citation>
    <scope>NUCLEOTIDE SEQUENCE</scope>
    <source>
        <strain evidence="5">CHK160-9182</strain>
    </source>
</reference>
<evidence type="ECO:0000256" key="1">
    <source>
        <dbReference type="ARBA" id="ARBA00010458"/>
    </source>
</evidence>
<dbReference type="EMBL" id="DXHP01000112">
    <property type="protein sequence ID" value="HIW06662.1"/>
    <property type="molecule type" value="Genomic_DNA"/>
</dbReference>
<feature type="domain" description="HotDog ACOT-type" evidence="4">
    <location>
        <begin position="7"/>
        <end position="119"/>
    </location>
</feature>
<dbReference type="GO" id="GO:0006637">
    <property type="term" value="P:acyl-CoA metabolic process"/>
    <property type="evidence" value="ECO:0007669"/>
    <property type="project" value="TreeGrafter"/>
</dbReference>
<dbReference type="GO" id="GO:0005829">
    <property type="term" value="C:cytosol"/>
    <property type="evidence" value="ECO:0007669"/>
    <property type="project" value="TreeGrafter"/>
</dbReference>
<dbReference type="SUPFAM" id="SSF54637">
    <property type="entry name" value="Thioesterase/thiol ester dehydrase-isomerase"/>
    <property type="match status" value="1"/>
</dbReference>
<comment type="caution">
    <text evidence="5">The sequence shown here is derived from an EMBL/GenBank/DDBJ whole genome shotgun (WGS) entry which is preliminary data.</text>
</comment>
<comment type="similarity">
    <text evidence="1">Belongs to the acyl coenzyme A hydrolase family.</text>
</comment>
<name>A0A9D1TUC0_9GAMM</name>
<proteinExistence type="inferred from homology"/>
<dbReference type="Gene3D" id="3.10.129.10">
    <property type="entry name" value="Hotdog Thioesterase"/>
    <property type="match status" value="1"/>
</dbReference>
<gene>
    <name evidence="5" type="ORF">H9889_04985</name>
</gene>